<dbReference type="PANTHER" id="PTHR14859:SF1">
    <property type="entry name" value="PGAP2-INTERACTING PROTEIN"/>
    <property type="match status" value="1"/>
</dbReference>
<feature type="domain" description="Endonuclease/exonuclease/phosphatase" evidence="1">
    <location>
        <begin position="7"/>
        <end position="243"/>
    </location>
</feature>
<organism evidence="2 3">
    <name type="scientific">Candidatus Xianfuyuplasma coldseepsis</name>
    <dbReference type="NCBI Taxonomy" id="2782163"/>
    <lineage>
        <taxon>Bacteria</taxon>
        <taxon>Bacillati</taxon>
        <taxon>Mycoplasmatota</taxon>
        <taxon>Mollicutes</taxon>
        <taxon>Candidatus Izemoplasmatales</taxon>
        <taxon>Candidatus Izemoplasmataceae</taxon>
        <taxon>Candidatus Xianfuyuplasma</taxon>
    </lineage>
</organism>
<sequence length="252" mass="29146">MSKLNLLTLNLHCLVEENLPDKQQRIAQAIVDYDVDVVFLQEVAQTQTLPYIEDHIKADNYAYTLQQLLQEKELFYHIYYLPIKQSFNRYDEGLALLSKTPLLVTDTRCISKTRDYTNWKSRKVLVAQYSEDLYLATTHFGWSDGNEVFEDQFDAAIAALPITSRWIMAGDFNVLPTSNEYKYIMNHGCIDILGEGPLKDKPTHLDNMDIHTNGSRIDYIMTNQPITSDRHTILFTDNPVSDHYAVFVRITL</sequence>
<evidence type="ECO:0000313" key="2">
    <source>
        <dbReference type="EMBL" id="QMS84809.1"/>
    </source>
</evidence>
<evidence type="ECO:0000259" key="1">
    <source>
        <dbReference type="Pfam" id="PF03372"/>
    </source>
</evidence>
<dbReference type="EMBL" id="CP048914">
    <property type="protein sequence ID" value="QMS84809.1"/>
    <property type="molecule type" value="Genomic_DNA"/>
</dbReference>
<evidence type="ECO:0000313" key="3">
    <source>
        <dbReference type="Proteomes" id="UP000514720"/>
    </source>
</evidence>
<dbReference type="RefSeq" id="WP_258878430.1">
    <property type="nucleotide sequence ID" value="NZ_CP048914.1"/>
</dbReference>
<dbReference type="GO" id="GO:0003824">
    <property type="term" value="F:catalytic activity"/>
    <property type="evidence" value="ECO:0007669"/>
    <property type="project" value="InterPro"/>
</dbReference>
<proteinExistence type="predicted"/>
<accession>A0A7L7KQU8</accession>
<name>A0A7L7KQU8_9MOLU</name>
<dbReference type="SUPFAM" id="SSF56219">
    <property type="entry name" value="DNase I-like"/>
    <property type="match status" value="1"/>
</dbReference>
<dbReference type="GO" id="GO:0006506">
    <property type="term" value="P:GPI anchor biosynthetic process"/>
    <property type="evidence" value="ECO:0007669"/>
    <property type="project" value="TreeGrafter"/>
</dbReference>
<dbReference type="PANTHER" id="PTHR14859">
    <property type="entry name" value="CALCOFLUOR WHITE HYPERSENSITIVE PROTEIN PRECURSOR"/>
    <property type="match status" value="1"/>
</dbReference>
<gene>
    <name evidence="2" type="ORF">G4Z02_03255</name>
</gene>
<dbReference type="Gene3D" id="3.60.10.10">
    <property type="entry name" value="Endonuclease/exonuclease/phosphatase"/>
    <property type="match status" value="1"/>
</dbReference>
<dbReference type="InterPro" id="IPR005135">
    <property type="entry name" value="Endo/exonuclease/phosphatase"/>
</dbReference>
<dbReference type="AlphaFoldDB" id="A0A7L7KQU8"/>
<dbReference type="InterPro" id="IPR051916">
    <property type="entry name" value="GPI-anchor_lipid_remodeler"/>
</dbReference>
<dbReference type="Proteomes" id="UP000514720">
    <property type="component" value="Chromosome"/>
</dbReference>
<keyword evidence="3" id="KW-1185">Reference proteome</keyword>
<dbReference type="KEGG" id="xcl:G4Z02_03255"/>
<dbReference type="Pfam" id="PF03372">
    <property type="entry name" value="Exo_endo_phos"/>
    <property type="match status" value="1"/>
</dbReference>
<protein>
    <recommendedName>
        <fullName evidence="1">Endonuclease/exonuclease/phosphatase domain-containing protein</fullName>
    </recommendedName>
</protein>
<dbReference type="InterPro" id="IPR036691">
    <property type="entry name" value="Endo/exonu/phosph_ase_sf"/>
</dbReference>
<dbReference type="GO" id="GO:0016020">
    <property type="term" value="C:membrane"/>
    <property type="evidence" value="ECO:0007669"/>
    <property type="project" value="GOC"/>
</dbReference>
<reference evidence="2 3" key="1">
    <citation type="submission" date="2020-02" db="EMBL/GenBank/DDBJ databases">
        <authorList>
            <person name="Zheng R.K."/>
            <person name="Sun C.M."/>
        </authorList>
    </citation>
    <scope>NUCLEOTIDE SEQUENCE [LARGE SCALE GENOMIC DNA]</scope>
    <source>
        <strain evidence="3">zrk13</strain>
    </source>
</reference>